<dbReference type="AlphaFoldDB" id="K1PIC6"/>
<evidence type="ECO:0000256" key="1">
    <source>
        <dbReference type="SAM" id="MobiDB-lite"/>
    </source>
</evidence>
<reference evidence="2" key="1">
    <citation type="journal article" date="2012" name="Nature">
        <title>The oyster genome reveals stress adaptation and complexity of shell formation.</title>
        <authorList>
            <person name="Zhang G."/>
            <person name="Fang X."/>
            <person name="Guo X."/>
            <person name="Li L."/>
            <person name="Luo R."/>
            <person name="Xu F."/>
            <person name="Yang P."/>
            <person name="Zhang L."/>
            <person name="Wang X."/>
            <person name="Qi H."/>
            <person name="Xiong Z."/>
            <person name="Que H."/>
            <person name="Xie Y."/>
            <person name="Holland P.W."/>
            <person name="Paps J."/>
            <person name="Zhu Y."/>
            <person name="Wu F."/>
            <person name="Chen Y."/>
            <person name="Wang J."/>
            <person name="Peng C."/>
            <person name="Meng J."/>
            <person name="Yang L."/>
            <person name="Liu J."/>
            <person name="Wen B."/>
            <person name="Zhang N."/>
            <person name="Huang Z."/>
            <person name="Zhu Q."/>
            <person name="Feng Y."/>
            <person name="Mount A."/>
            <person name="Hedgecock D."/>
            <person name="Xu Z."/>
            <person name="Liu Y."/>
            <person name="Domazet-Loso T."/>
            <person name="Du Y."/>
            <person name="Sun X."/>
            <person name="Zhang S."/>
            <person name="Liu B."/>
            <person name="Cheng P."/>
            <person name="Jiang X."/>
            <person name="Li J."/>
            <person name="Fan D."/>
            <person name="Wang W."/>
            <person name="Fu W."/>
            <person name="Wang T."/>
            <person name="Wang B."/>
            <person name="Zhang J."/>
            <person name="Peng Z."/>
            <person name="Li Y."/>
            <person name="Li N."/>
            <person name="Wang J."/>
            <person name="Chen M."/>
            <person name="He Y."/>
            <person name="Tan F."/>
            <person name="Song X."/>
            <person name="Zheng Q."/>
            <person name="Huang R."/>
            <person name="Yang H."/>
            <person name="Du X."/>
            <person name="Chen L."/>
            <person name="Yang M."/>
            <person name="Gaffney P.M."/>
            <person name="Wang S."/>
            <person name="Luo L."/>
            <person name="She Z."/>
            <person name="Ming Y."/>
            <person name="Huang W."/>
            <person name="Zhang S."/>
            <person name="Huang B."/>
            <person name="Zhang Y."/>
            <person name="Qu T."/>
            <person name="Ni P."/>
            <person name="Miao G."/>
            <person name="Wang J."/>
            <person name="Wang Q."/>
            <person name="Steinberg C.E."/>
            <person name="Wang H."/>
            <person name="Li N."/>
            <person name="Qian L."/>
            <person name="Zhang G."/>
            <person name="Li Y."/>
            <person name="Yang H."/>
            <person name="Liu X."/>
            <person name="Wang J."/>
            <person name="Yin Y."/>
            <person name="Wang J."/>
        </authorList>
    </citation>
    <scope>NUCLEOTIDE SEQUENCE [LARGE SCALE GENOMIC DNA]</scope>
    <source>
        <strain evidence="2">05x7-T-G4-1.051#20</strain>
    </source>
</reference>
<dbReference type="InParanoid" id="K1PIC6"/>
<gene>
    <name evidence="2" type="ORF">CGI_10021898</name>
</gene>
<name>K1PIC6_MAGGI</name>
<feature type="compositionally biased region" description="Basic and acidic residues" evidence="1">
    <location>
        <begin position="1"/>
        <end position="15"/>
    </location>
</feature>
<organism evidence="2">
    <name type="scientific">Magallana gigas</name>
    <name type="common">Pacific oyster</name>
    <name type="synonym">Crassostrea gigas</name>
    <dbReference type="NCBI Taxonomy" id="29159"/>
    <lineage>
        <taxon>Eukaryota</taxon>
        <taxon>Metazoa</taxon>
        <taxon>Spiralia</taxon>
        <taxon>Lophotrochozoa</taxon>
        <taxon>Mollusca</taxon>
        <taxon>Bivalvia</taxon>
        <taxon>Autobranchia</taxon>
        <taxon>Pteriomorphia</taxon>
        <taxon>Ostreida</taxon>
        <taxon>Ostreoidea</taxon>
        <taxon>Ostreidae</taxon>
        <taxon>Magallana</taxon>
    </lineage>
</organism>
<protein>
    <submittedName>
        <fullName evidence="2">Uncharacterized protein</fullName>
    </submittedName>
</protein>
<feature type="region of interest" description="Disordered" evidence="1">
    <location>
        <begin position="1"/>
        <end position="21"/>
    </location>
</feature>
<accession>K1PIC6</accession>
<proteinExistence type="predicted"/>
<evidence type="ECO:0000313" key="2">
    <source>
        <dbReference type="EMBL" id="EKC23742.1"/>
    </source>
</evidence>
<sequence length="115" mass="12696">MEGEKENIGKPDPSKRPRPITPKIFKKCKSATFTLDGTSYTIAEAFVIVEVSYSVLSPSQMPYVITAVIFPDANWSVGDGRRLPSPDLTVSNLRLEADVLLNQAVNFPHEMLSIT</sequence>
<dbReference type="EMBL" id="JH816470">
    <property type="protein sequence ID" value="EKC23742.1"/>
    <property type="molecule type" value="Genomic_DNA"/>
</dbReference>
<dbReference type="HOGENOM" id="CLU_2111222_0_0_1"/>